<sequence length="77" mass="8843">MNSSYPKRTGEYLEFYGNGVLKAIGKMKADKLHGDWKWFRKDGVIMRSGSFKNGTQIGVWITYDQKGKPYKKTNFGS</sequence>
<reference evidence="1 2" key="1">
    <citation type="submission" date="2015-10" db="EMBL/GenBank/DDBJ databases">
        <title>Metagenome-Assembled Genomes uncover a global brackish microbiome.</title>
        <authorList>
            <person name="Hugerth L.W."/>
            <person name="Larsson J."/>
            <person name="Alneberg J."/>
            <person name="Lindh M.V."/>
            <person name="Legrand C."/>
            <person name="Pinhassi J."/>
            <person name="Andersson A.F."/>
        </authorList>
    </citation>
    <scope>NUCLEOTIDE SEQUENCE [LARGE SCALE GENOMIC DNA]</scope>
    <source>
        <strain evidence="1">BACL15 MAG-120619-bin91</strain>
    </source>
</reference>
<dbReference type="Proteomes" id="UP000053274">
    <property type="component" value="Unassembled WGS sequence"/>
</dbReference>
<evidence type="ECO:0000313" key="2">
    <source>
        <dbReference type="Proteomes" id="UP000053274"/>
    </source>
</evidence>
<organism evidence="1 2">
    <name type="scientific">Actinobacteria bacterium BACL15 MAG-120619-bin91</name>
    <dbReference type="NCBI Taxonomy" id="1655562"/>
    <lineage>
        <taxon>Bacteria</taxon>
        <taxon>Bacillati</taxon>
        <taxon>Actinomycetota</taxon>
        <taxon>Actinomycetes</taxon>
        <taxon>Actinomycetes incertae sedis</taxon>
        <taxon>ac1 cluster</taxon>
    </lineage>
</organism>
<dbReference type="InterPro" id="IPR011652">
    <property type="entry name" value="MORN_2"/>
</dbReference>
<name>A0A0R2PC74_9ACTN</name>
<proteinExistence type="predicted"/>
<dbReference type="AlphaFoldDB" id="A0A0R2PC74"/>
<protein>
    <submittedName>
        <fullName evidence="1">Uncharacterized protein</fullName>
    </submittedName>
</protein>
<dbReference type="Pfam" id="PF07661">
    <property type="entry name" value="MORN_2"/>
    <property type="match status" value="3"/>
</dbReference>
<dbReference type="SUPFAM" id="SSF82185">
    <property type="entry name" value="Histone H3 K4-specific methyltransferase SET7/9 N-terminal domain"/>
    <property type="match status" value="1"/>
</dbReference>
<comment type="caution">
    <text evidence="1">The sequence shown here is derived from an EMBL/GenBank/DDBJ whole genome shotgun (WGS) entry which is preliminary data.</text>
</comment>
<dbReference type="EMBL" id="LIAM01000085">
    <property type="protein sequence ID" value="KRO35559.1"/>
    <property type="molecule type" value="Genomic_DNA"/>
</dbReference>
<evidence type="ECO:0000313" key="1">
    <source>
        <dbReference type="EMBL" id="KRO35559.1"/>
    </source>
</evidence>
<accession>A0A0R2PC74</accession>
<gene>
    <name evidence="1" type="ORF">ABR54_01650</name>
</gene>
<dbReference type="Gene3D" id="2.20.110.10">
    <property type="entry name" value="Histone H3 K4-specific methyltransferase SET7/9 N-terminal domain"/>
    <property type="match status" value="1"/>
</dbReference>